<dbReference type="GO" id="GO:0007062">
    <property type="term" value="P:sister chromatid cohesion"/>
    <property type="evidence" value="ECO:0007669"/>
    <property type="project" value="UniProtKB-ARBA"/>
</dbReference>
<dbReference type="InterPro" id="IPR013721">
    <property type="entry name" value="STAG"/>
</dbReference>
<dbReference type="SUPFAM" id="SSF48371">
    <property type="entry name" value="ARM repeat"/>
    <property type="match status" value="1"/>
</dbReference>
<reference evidence="3" key="1">
    <citation type="journal article" date="2022" name="Proc. Natl. Acad. Sci. U.S.A.">
        <title>Life cycle and functional genomics of the unicellular red alga Galdieria for elucidating algal and plant evolution and industrial use.</title>
        <authorList>
            <person name="Hirooka S."/>
            <person name="Itabashi T."/>
            <person name="Ichinose T.M."/>
            <person name="Onuma R."/>
            <person name="Fujiwara T."/>
            <person name="Yamashita S."/>
            <person name="Jong L.W."/>
            <person name="Tomita R."/>
            <person name="Iwane A.H."/>
            <person name="Miyagishima S.Y."/>
        </authorList>
    </citation>
    <scope>NUCLEOTIDE SEQUENCE</scope>
    <source>
        <strain evidence="3">NBRC 102759</strain>
    </source>
</reference>
<proteinExistence type="predicted"/>
<dbReference type="EMBL" id="BQMJ01000001">
    <property type="protein sequence ID" value="GJQ08320.1"/>
    <property type="molecule type" value="Genomic_DNA"/>
</dbReference>
<comment type="caution">
    <text evidence="3">The sequence shown here is derived from an EMBL/GenBank/DDBJ whole genome shotgun (WGS) entry which is preliminary data.</text>
</comment>
<dbReference type="PANTHER" id="PTHR11199:SF0">
    <property type="entry name" value="LD34181P-RELATED"/>
    <property type="match status" value="1"/>
</dbReference>
<dbReference type="GO" id="GO:0005634">
    <property type="term" value="C:nucleus"/>
    <property type="evidence" value="ECO:0007669"/>
    <property type="project" value="TreeGrafter"/>
</dbReference>
<gene>
    <name evidence="3" type="ORF">GpartN1_g111.t1</name>
</gene>
<keyword evidence="4" id="KW-1185">Reference proteome</keyword>
<dbReference type="PANTHER" id="PTHR11199">
    <property type="entry name" value="STROMAL ANTIGEN"/>
    <property type="match status" value="1"/>
</dbReference>
<feature type="region of interest" description="Disordered" evidence="1">
    <location>
        <begin position="1"/>
        <end position="64"/>
    </location>
</feature>
<accession>A0A9C7UM27</accession>
<dbReference type="GO" id="GO:0000785">
    <property type="term" value="C:chromatin"/>
    <property type="evidence" value="ECO:0007669"/>
    <property type="project" value="TreeGrafter"/>
</dbReference>
<protein>
    <recommendedName>
        <fullName evidence="2">SCD domain-containing protein</fullName>
    </recommendedName>
</protein>
<dbReference type="Pfam" id="PF21581">
    <property type="entry name" value="SCD"/>
    <property type="match status" value="1"/>
</dbReference>
<dbReference type="InterPro" id="IPR011989">
    <property type="entry name" value="ARM-like"/>
</dbReference>
<feature type="compositionally biased region" description="Basic and acidic residues" evidence="1">
    <location>
        <begin position="7"/>
        <end position="20"/>
    </location>
</feature>
<dbReference type="Gene3D" id="1.25.10.10">
    <property type="entry name" value="Leucine-rich Repeat Variant"/>
    <property type="match status" value="1"/>
</dbReference>
<evidence type="ECO:0000313" key="4">
    <source>
        <dbReference type="Proteomes" id="UP001061958"/>
    </source>
</evidence>
<reference evidence="3" key="2">
    <citation type="submission" date="2022-01" db="EMBL/GenBank/DDBJ databases">
        <authorList>
            <person name="Hirooka S."/>
            <person name="Miyagishima S.Y."/>
        </authorList>
    </citation>
    <scope>NUCLEOTIDE SEQUENCE</scope>
    <source>
        <strain evidence="3">NBRC 102759</strain>
    </source>
</reference>
<sequence length="1096" mass="125424">MVVLRGRNVEAARDPDRSESASHLVQETVEENFEEDSSQSDDGSGFHESQSADSANSEAQDDETLVVSDYSSPSFKKRKIENVSEANNTNDIVPFGGFESSFSPLFSKLHHGIDSVNILLRTLFEEVSAGKETSVLKDLYLLIIRTAFFPNASNWTESLQKELSEFLANWDMCDASLEKILTTFDESILSVRLCLTLKDKSSKRFRSRYEAFWKGLSKIAPRSLIDNQGFFNRLIDQLALFTTSNFRNLRYVATLSCFSLNNGFISSEESARSEHSLFEIHEAIPRSKQHTRASSSNKAANLTGIAEYLDKIFNKVFVLRYRDVAPEIRALSISYLGEWILNLPRSFLDDRFLKYIGWMLNDKASEVRMSSVHVIGNLLRIQENWPRMQLFLRRFRSRIFEMTQDKDAQVARNAVQVIELIMQVGGLVEEEKNKLFKVVATETRKPVQEAAQSITNQIVKDLTNREVGNVSATLGSHRNESSEILIRLARLFSDDKMRSTFLSNCIESLCKEISVLEDWDAYFSILRPEQNDIYSQEEKLTITKILLELSQTLSSKAAFVSSSSHTKSKRMGRRRTDEASTFQQLCRSILSNVISSLTYNQADPELLTFVVPLIRQVDENTYRLYCIPDSIRDIATKLKELFDRHTSSFLLLSECLLSLRHLAHFSDHSFRKEAEQVLSQLSNEIVSSLHDLALAFEAYSDHCRESTRKLSTAAISSTLLKSLAFIAYGSEMQEDGVNHVLGMCRNAETLVTFLESESCVLSFLRLAHFCTIQRWHLRGEGNYSMTENDNQQFEQNAFQLLKLQDSVCQNMLFIDQSNSKLLLYINIISCLQLYFYVRSHSKNENSSDGATLRSVLTSLAEKCSIFFIESLRDFRGSNISKPPIQNFFCEDVGLIHFFRCYTHVSEIKDFPSPVRCLSFSLLAFADPNIQNIGRRWLKVANCEDIARGLLEYLRHFFTEVKQLKVIVNELSSRFIRIDQLQELVSFISCFLNISFNIDDNYKVAADSLKNATDHILIPLARKLPMKFAEQCYEELLSKFPQLLTAQEDRYSFVLLLDTIREIFSRRNKERSSSLEENDGQVMADEGNMSIQKNDVV</sequence>
<organism evidence="3 4">
    <name type="scientific">Galdieria partita</name>
    <dbReference type="NCBI Taxonomy" id="83374"/>
    <lineage>
        <taxon>Eukaryota</taxon>
        <taxon>Rhodophyta</taxon>
        <taxon>Bangiophyceae</taxon>
        <taxon>Galdieriales</taxon>
        <taxon>Galdieriaceae</taxon>
        <taxon>Galdieria</taxon>
    </lineage>
</organism>
<dbReference type="GO" id="GO:0008278">
    <property type="term" value="C:cohesin complex"/>
    <property type="evidence" value="ECO:0007669"/>
    <property type="project" value="TreeGrafter"/>
</dbReference>
<dbReference type="InterPro" id="IPR020839">
    <property type="entry name" value="SCD"/>
</dbReference>
<name>A0A9C7UM27_9RHOD</name>
<dbReference type="InterPro" id="IPR016024">
    <property type="entry name" value="ARM-type_fold"/>
</dbReference>
<feature type="compositionally biased region" description="Polar residues" evidence="1">
    <location>
        <begin position="47"/>
        <end position="58"/>
    </location>
</feature>
<evidence type="ECO:0000313" key="3">
    <source>
        <dbReference type="EMBL" id="GJQ08320.1"/>
    </source>
</evidence>
<dbReference type="GO" id="GO:0003682">
    <property type="term" value="F:chromatin binding"/>
    <property type="evidence" value="ECO:0007669"/>
    <property type="project" value="TreeGrafter"/>
</dbReference>
<dbReference type="AlphaFoldDB" id="A0A9C7UM27"/>
<feature type="domain" description="SCD" evidence="2">
    <location>
        <begin position="317"/>
        <end position="402"/>
    </location>
</feature>
<feature type="region of interest" description="Disordered" evidence="1">
    <location>
        <begin position="1071"/>
        <end position="1096"/>
    </location>
</feature>
<dbReference type="Pfam" id="PF08514">
    <property type="entry name" value="STAG"/>
    <property type="match status" value="1"/>
</dbReference>
<evidence type="ECO:0000256" key="1">
    <source>
        <dbReference type="SAM" id="MobiDB-lite"/>
    </source>
</evidence>
<dbReference type="InterPro" id="IPR039662">
    <property type="entry name" value="Cohesin_Scc3/SA"/>
</dbReference>
<dbReference type="OrthoDB" id="5317at2759"/>
<feature type="compositionally biased region" description="Acidic residues" evidence="1">
    <location>
        <begin position="28"/>
        <end position="39"/>
    </location>
</feature>
<evidence type="ECO:0000259" key="2">
    <source>
        <dbReference type="PROSITE" id="PS51425"/>
    </source>
</evidence>
<dbReference type="Proteomes" id="UP001061958">
    <property type="component" value="Unassembled WGS sequence"/>
</dbReference>
<dbReference type="PROSITE" id="PS51425">
    <property type="entry name" value="SCD"/>
    <property type="match status" value="1"/>
</dbReference>